<name>A0AAN8I9V1_TRICO</name>
<gene>
    <name evidence="2" type="ORF">GCK32_017969</name>
</gene>
<feature type="compositionally biased region" description="Basic and acidic residues" evidence="1">
    <location>
        <begin position="34"/>
        <end position="47"/>
    </location>
</feature>
<accession>A0AAN8I9V1</accession>
<reference evidence="2 3" key="1">
    <citation type="submission" date="2019-10" db="EMBL/GenBank/DDBJ databases">
        <title>Assembly and Annotation for the nematode Trichostrongylus colubriformis.</title>
        <authorList>
            <person name="Martin J."/>
        </authorList>
    </citation>
    <scope>NUCLEOTIDE SEQUENCE [LARGE SCALE GENOMIC DNA]</scope>
    <source>
        <strain evidence="2">G859</strain>
        <tissue evidence="2">Whole worm</tissue>
    </source>
</reference>
<proteinExistence type="predicted"/>
<evidence type="ECO:0000313" key="3">
    <source>
        <dbReference type="Proteomes" id="UP001331761"/>
    </source>
</evidence>
<keyword evidence="3" id="KW-1185">Reference proteome</keyword>
<sequence length="126" mass="14102">MINGKGSDNWDLTGLIDLVKKLRWKDVGQVQKSSNEHGPEEAVEYRRGSDTLARLHEAELKVSYLSGENDRLKQHLDYCKSQMESYALGSDNGGGQDRSGVSQGLSRETRDDQNQNSAKKSQCDEQ</sequence>
<feature type="region of interest" description="Disordered" evidence="1">
    <location>
        <begin position="86"/>
        <end position="126"/>
    </location>
</feature>
<feature type="region of interest" description="Disordered" evidence="1">
    <location>
        <begin position="28"/>
        <end position="47"/>
    </location>
</feature>
<feature type="non-terminal residue" evidence="2">
    <location>
        <position position="126"/>
    </location>
</feature>
<evidence type="ECO:0000313" key="2">
    <source>
        <dbReference type="EMBL" id="KAK5964576.1"/>
    </source>
</evidence>
<dbReference type="Proteomes" id="UP001331761">
    <property type="component" value="Unassembled WGS sequence"/>
</dbReference>
<comment type="caution">
    <text evidence="2">The sequence shown here is derived from an EMBL/GenBank/DDBJ whole genome shotgun (WGS) entry which is preliminary data.</text>
</comment>
<protein>
    <submittedName>
        <fullName evidence="2">Uncharacterized protein</fullName>
    </submittedName>
</protein>
<dbReference type="AlphaFoldDB" id="A0AAN8I9V1"/>
<organism evidence="2 3">
    <name type="scientific">Trichostrongylus colubriformis</name>
    <name type="common">Black scour worm</name>
    <dbReference type="NCBI Taxonomy" id="6319"/>
    <lineage>
        <taxon>Eukaryota</taxon>
        <taxon>Metazoa</taxon>
        <taxon>Ecdysozoa</taxon>
        <taxon>Nematoda</taxon>
        <taxon>Chromadorea</taxon>
        <taxon>Rhabditida</taxon>
        <taxon>Rhabditina</taxon>
        <taxon>Rhabditomorpha</taxon>
        <taxon>Strongyloidea</taxon>
        <taxon>Trichostrongylidae</taxon>
        <taxon>Trichostrongylus</taxon>
    </lineage>
</organism>
<dbReference type="EMBL" id="WIXE01025622">
    <property type="protein sequence ID" value="KAK5964576.1"/>
    <property type="molecule type" value="Genomic_DNA"/>
</dbReference>
<evidence type="ECO:0000256" key="1">
    <source>
        <dbReference type="SAM" id="MobiDB-lite"/>
    </source>
</evidence>